<protein>
    <recommendedName>
        <fullName evidence="4">Alanine racemase</fullName>
        <ecNumber evidence="4">5.1.1.1</ecNumber>
    </recommendedName>
</protein>
<dbReference type="PRINTS" id="PR00992">
    <property type="entry name" value="ALARACEMASE"/>
</dbReference>
<dbReference type="EC" id="5.1.1.1" evidence="4"/>
<evidence type="ECO:0000256" key="2">
    <source>
        <dbReference type="ARBA" id="ARBA00022898"/>
    </source>
</evidence>
<keyword evidence="3 4" id="KW-0413">Isomerase</keyword>
<dbReference type="Pfam" id="PF00842">
    <property type="entry name" value="Ala_racemase_C"/>
    <property type="match status" value="1"/>
</dbReference>
<proteinExistence type="inferred from homology"/>
<keyword evidence="2 4" id="KW-0663">Pyridoxal phosphate</keyword>
<dbReference type="PROSITE" id="PS00395">
    <property type="entry name" value="ALANINE_RACEMASE"/>
    <property type="match status" value="1"/>
</dbReference>
<feature type="binding site" evidence="4">
    <location>
        <position position="310"/>
    </location>
    <ligand>
        <name>substrate</name>
    </ligand>
</feature>
<dbReference type="InterPro" id="IPR001608">
    <property type="entry name" value="Ala_racemase_N"/>
</dbReference>
<sequence length="366" mass="39117">MTEFPSRALISRAAFAHNLERVRAATSAEVMAIVKGNAYGHGLKRISRWAWEEGVRWFGVAQLAEALELRGYLPEARILTWIYTPADDLAEALDAGLDLSVGSLWALEKLAGARHARAHIKVDTGMARGGLSLAELEAHAGRIASLEREGRIDVVGLWSHLACADEPANPETARQIERFERARQILHEAGVVAQRLHLSASAGTLWHPAAHYDMVRPGIALYGLSPNPAVATAAKLGLRAVMQLEAEVMTVRDVPAGTGVSYNHSYVTDEGAHLGVVPLGYADGIPRMASNMASVTVAGRECPIRGKVCMDQFIVEGELSPGDVAVLFGDAATGVATADDWAGLTSTIGYEIVTRIGSHVPRVDAP</sequence>
<dbReference type="InterPro" id="IPR000821">
    <property type="entry name" value="Ala_racemase"/>
</dbReference>
<comment type="catalytic activity">
    <reaction evidence="4">
        <text>L-alanine = D-alanine</text>
        <dbReference type="Rhea" id="RHEA:20249"/>
        <dbReference type="ChEBI" id="CHEBI:57416"/>
        <dbReference type="ChEBI" id="CHEBI:57972"/>
        <dbReference type="EC" id="5.1.1.1"/>
    </reaction>
</comment>
<feature type="active site" description="Proton acceptor; specific for D-alanine" evidence="4">
    <location>
        <position position="35"/>
    </location>
</feature>
<reference evidence="6 7" key="1">
    <citation type="submission" date="2023-07" db="EMBL/GenBank/DDBJ databases">
        <title>Sequencing the genomes of 1000 actinobacteria strains.</title>
        <authorList>
            <person name="Klenk H.-P."/>
        </authorList>
    </citation>
    <scope>NUCLEOTIDE SEQUENCE [LARGE SCALE GENOMIC DNA]</scope>
    <source>
        <strain evidence="6 7">DSM 19515</strain>
    </source>
</reference>
<evidence type="ECO:0000256" key="4">
    <source>
        <dbReference type="HAMAP-Rule" id="MF_01201"/>
    </source>
</evidence>
<dbReference type="SMART" id="SM01005">
    <property type="entry name" value="Ala_racemase_C"/>
    <property type="match status" value="1"/>
</dbReference>
<organism evidence="6 7">
    <name type="scientific">Trueperella abortisuis</name>
    <dbReference type="NCBI Taxonomy" id="445930"/>
    <lineage>
        <taxon>Bacteria</taxon>
        <taxon>Bacillati</taxon>
        <taxon>Actinomycetota</taxon>
        <taxon>Actinomycetes</taxon>
        <taxon>Actinomycetales</taxon>
        <taxon>Actinomycetaceae</taxon>
        <taxon>Trueperella</taxon>
    </lineage>
</organism>
<dbReference type="RefSeq" id="WP_307634503.1">
    <property type="nucleotide sequence ID" value="NZ_JAUSQL010000001.1"/>
</dbReference>
<dbReference type="HAMAP" id="MF_01201">
    <property type="entry name" value="Ala_racemase"/>
    <property type="match status" value="1"/>
</dbReference>
<feature type="binding site" evidence="4">
    <location>
        <position position="128"/>
    </location>
    <ligand>
        <name>substrate</name>
    </ligand>
</feature>
<dbReference type="InterPro" id="IPR011079">
    <property type="entry name" value="Ala_racemase_C"/>
</dbReference>
<dbReference type="InterPro" id="IPR009006">
    <property type="entry name" value="Ala_racemase/Decarboxylase_C"/>
</dbReference>
<evidence type="ECO:0000313" key="7">
    <source>
        <dbReference type="Proteomes" id="UP001230145"/>
    </source>
</evidence>
<comment type="pathway">
    <text evidence="4">Amino-acid biosynthesis; D-alanine biosynthesis; D-alanine from L-alanine: step 1/1.</text>
</comment>
<feature type="modified residue" description="N6-(pyridoxal phosphate)lysine" evidence="4">
    <location>
        <position position="35"/>
    </location>
</feature>
<dbReference type="Gene3D" id="2.40.37.10">
    <property type="entry name" value="Lyase, Ornithine Decarboxylase, Chain A, domain 1"/>
    <property type="match status" value="1"/>
</dbReference>
<dbReference type="Proteomes" id="UP001230145">
    <property type="component" value="Unassembled WGS sequence"/>
</dbReference>
<evidence type="ECO:0000256" key="1">
    <source>
        <dbReference type="ARBA" id="ARBA00001933"/>
    </source>
</evidence>
<dbReference type="SUPFAM" id="SSF51419">
    <property type="entry name" value="PLP-binding barrel"/>
    <property type="match status" value="1"/>
</dbReference>
<dbReference type="SUPFAM" id="SSF50621">
    <property type="entry name" value="Alanine racemase C-terminal domain-like"/>
    <property type="match status" value="1"/>
</dbReference>
<comment type="caution">
    <text evidence="6">The sequence shown here is derived from an EMBL/GenBank/DDBJ whole genome shotgun (WGS) entry which is preliminary data.</text>
</comment>
<dbReference type="PANTHER" id="PTHR30511:SF0">
    <property type="entry name" value="ALANINE RACEMASE, CATABOLIC-RELATED"/>
    <property type="match status" value="1"/>
</dbReference>
<dbReference type="Pfam" id="PF01168">
    <property type="entry name" value="Ala_racemase_N"/>
    <property type="match status" value="1"/>
</dbReference>
<comment type="function">
    <text evidence="4">Catalyzes the interconversion of L-alanine and D-alanine. May also act on other amino acids.</text>
</comment>
<dbReference type="Gene3D" id="3.20.20.10">
    <property type="entry name" value="Alanine racemase"/>
    <property type="match status" value="1"/>
</dbReference>
<feature type="domain" description="Alanine racemase C-terminal" evidence="5">
    <location>
        <begin position="241"/>
        <end position="365"/>
    </location>
</feature>
<dbReference type="GO" id="GO:0008784">
    <property type="term" value="F:alanine racemase activity"/>
    <property type="evidence" value="ECO:0007669"/>
    <property type="project" value="UniProtKB-EC"/>
</dbReference>
<name>A0ABT9PGU3_9ACTO</name>
<dbReference type="PANTHER" id="PTHR30511">
    <property type="entry name" value="ALANINE RACEMASE"/>
    <property type="match status" value="1"/>
</dbReference>
<feature type="active site" description="Proton acceptor; specific for L-alanine" evidence="4">
    <location>
        <position position="262"/>
    </location>
</feature>
<comment type="cofactor">
    <cofactor evidence="1 4">
        <name>pyridoxal 5'-phosphate</name>
        <dbReference type="ChEBI" id="CHEBI:597326"/>
    </cofactor>
</comment>
<comment type="similarity">
    <text evidence="4">Belongs to the alanine racemase family.</text>
</comment>
<dbReference type="InterPro" id="IPR020622">
    <property type="entry name" value="Ala_racemase_pyridoxalP-BS"/>
</dbReference>
<evidence type="ECO:0000256" key="3">
    <source>
        <dbReference type="ARBA" id="ARBA00023235"/>
    </source>
</evidence>
<dbReference type="InterPro" id="IPR029066">
    <property type="entry name" value="PLP-binding_barrel"/>
</dbReference>
<accession>A0ABT9PGU3</accession>
<evidence type="ECO:0000313" key="6">
    <source>
        <dbReference type="EMBL" id="MDP9831933.1"/>
    </source>
</evidence>
<evidence type="ECO:0000259" key="5">
    <source>
        <dbReference type="SMART" id="SM01005"/>
    </source>
</evidence>
<keyword evidence="7" id="KW-1185">Reference proteome</keyword>
<dbReference type="NCBIfam" id="TIGR00492">
    <property type="entry name" value="alr"/>
    <property type="match status" value="1"/>
</dbReference>
<dbReference type="EMBL" id="JAUSQL010000001">
    <property type="protein sequence ID" value="MDP9831933.1"/>
    <property type="molecule type" value="Genomic_DNA"/>
</dbReference>
<dbReference type="CDD" id="cd00430">
    <property type="entry name" value="PLPDE_III_AR"/>
    <property type="match status" value="1"/>
</dbReference>
<gene>
    <name evidence="6" type="ORF">J2S45_000612</name>
</gene>